<protein>
    <submittedName>
        <fullName evidence="3">Transposase</fullName>
    </submittedName>
</protein>
<proteinExistence type="predicted"/>
<sequence length="77" mass="9123">MLHGYRDWRPVQGIQTVPKFRRSLTNKVQALPYSPGTSLLRAEHVEEVRPSQTKERPQKWFNSHQVYRRLQHLTGTV</sequence>
<dbReference type="WBParaSite" id="HPBE_0000504401-mRNA-1">
    <property type="protein sequence ID" value="HPBE_0000504401-mRNA-1"/>
    <property type="gene ID" value="HPBE_0000504401"/>
</dbReference>
<name>A0A183FF16_HELPZ</name>
<gene>
    <name evidence="1" type="ORF">HPBE_LOCUS5045</name>
</gene>
<dbReference type="EMBL" id="UZAH01025404">
    <property type="protein sequence ID" value="VDO63218.1"/>
    <property type="molecule type" value="Genomic_DNA"/>
</dbReference>
<reference evidence="3" key="2">
    <citation type="submission" date="2019-09" db="UniProtKB">
        <authorList>
            <consortium name="WormBaseParasite"/>
        </authorList>
    </citation>
    <scope>IDENTIFICATION</scope>
</reference>
<dbReference type="Proteomes" id="UP000050761">
    <property type="component" value="Unassembled WGS sequence"/>
</dbReference>
<accession>A0A183FF16</accession>
<dbReference type="AlphaFoldDB" id="A0A183FF16"/>
<evidence type="ECO:0000313" key="3">
    <source>
        <dbReference type="WBParaSite" id="HPBE_0000504401-mRNA-1"/>
    </source>
</evidence>
<evidence type="ECO:0000313" key="1">
    <source>
        <dbReference type="EMBL" id="VDO63218.1"/>
    </source>
</evidence>
<reference evidence="1 2" key="1">
    <citation type="submission" date="2018-11" db="EMBL/GenBank/DDBJ databases">
        <authorList>
            <consortium name="Pathogen Informatics"/>
        </authorList>
    </citation>
    <scope>NUCLEOTIDE SEQUENCE [LARGE SCALE GENOMIC DNA]</scope>
</reference>
<accession>A0A3P8AFL7</accession>
<organism evidence="2 3">
    <name type="scientific">Heligmosomoides polygyrus</name>
    <name type="common">Parasitic roundworm</name>
    <dbReference type="NCBI Taxonomy" id="6339"/>
    <lineage>
        <taxon>Eukaryota</taxon>
        <taxon>Metazoa</taxon>
        <taxon>Ecdysozoa</taxon>
        <taxon>Nematoda</taxon>
        <taxon>Chromadorea</taxon>
        <taxon>Rhabditida</taxon>
        <taxon>Rhabditina</taxon>
        <taxon>Rhabditomorpha</taxon>
        <taxon>Strongyloidea</taxon>
        <taxon>Heligmosomidae</taxon>
        <taxon>Heligmosomoides</taxon>
    </lineage>
</organism>
<keyword evidence="2" id="KW-1185">Reference proteome</keyword>
<evidence type="ECO:0000313" key="2">
    <source>
        <dbReference type="Proteomes" id="UP000050761"/>
    </source>
</evidence>